<reference evidence="2 3" key="1">
    <citation type="submission" date="2015-02" db="EMBL/GenBank/DDBJ databases">
        <title>Nostoc linckia genome annotation.</title>
        <authorList>
            <person name="Zhou Z."/>
        </authorList>
    </citation>
    <scope>NUCLEOTIDE SEQUENCE [LARGE SCALE GENOMIC DNA]</scope>
    <source>
        <strain evidence="3">z8</strain>
    </source>
</reference>
<organism evidence="2 3">
    <name type="scientific">Nostoc linckia z8</name>
    <dbReference type="NCBI Taxonomy" id="1628746"/>
    <lineage>
        <taxon>Bacteria</taxon>
        <taxon>Bacillati</taxon>
        <taxon>Cyanobacteriota</taxon>
        <taxon>Cyanophyceae</taxon>
        <taxon>Nostocales</taxon>
        <taxon>Nostocaceae</taxon>
        <taxon>Nostoc</taxon>
    </lineage>
</organism>
<evidence type="ECO:0000313" key="3">
    <source>
        <dbReference type="Proteomes" id="UP000222310"/>
    </source>
</evidence>
<gene>
    <name evidence="2" type="ORF">VF08_17460</name>
</gene>
<keyword evidence="1" id="KW-0812">Transmembrane</keyword>
<proteinExistence type="predicted"/>
<protein>
    <submittedName>
        <fullName evidence="2">Uncharacterized protein</fullName>
    </submittedName>
</protein>
<dbReference type="Proteomes" id="UP000222310">
    <property type="component" value="Unassembled WGS sequence"/>
</dbReference>
<sequence>MKLVKKFLALFFLVFGIPLSAGMLWEIINPKTTPEDKKGAVAALVVFTIPSTMIGSWLSWSVIQESKKQKTLLLEAEQKHLQSVFLELVESNSGTITVLQMAKNADISTQKAKEYLDEKAKELNASFEVGESGNILYRFS</sequence>
<dbReference type="GeneID" id="57093894"/>
<keyword evidence="1" id="KW-1133">Transmembrane helix</keyword>
<name>A0A9Q5ZBA7_NOSLI</name>
<feature type="transmembrane region" description="Helical" evidence="1">
    <location>
        <begin position="7"/>
        <end position="28"/>
    </location>
</feature>
<dbReference type="EMBL" id="LAHD01000047">
    <property type="protein sequence ID" value="PHK02832.1"/>
    <property type="molecule type" value="Genomic_DNA"/>
</dbReference>
<feature type="transmembrane region" description="Helical" evidence="1">
    <location>
        <begin position="40"/>
        <end position="60"/>
    </location>
</feature>
<accession>A0A9Q5ZBA7</accession>
<evidence type="ECO:0000256" key="1">
    <source>
        <dbReference type="SAM" id="Phobius"/>
    </source>
</evidence>
<dbReference type="RefSeq" id="WP_099067959.1">
    <property type="nucleotide sequence ID" value="NZ_LAHD01000047.1"/>
</dbReference>
<comment type="caution">
    <text evidence="2">The sequence shown here is derived from an EMBL/GenBank/DDBJ whole genome shotgun (WGS) entry which is preliminary data.</text>
</comment>
<dbReference type="AlphaFoldDB" id="A0A9Q5ZBA7"/>
<keyword evidence="1" id="KW-0472">Membrane</keyword>
<evidence type="ECO:0000313" key="2">
    <source>
        <dbReference type="EMBL" id="PHK02832.1"/>
    </source>
</evidence>